<dbReference type="RefSeq" id="WP_050753084.1">
    <property type="nucleotide sequence ID" value="NZ_LGTC01000001.1"/>
</dbReference>
<accession>A0A0L6JIC5</accession>
<dbReference type="AlphaFoldDB" id="A0A0L6JIC5"/>
<evidence type="ECO:0000313" key="2">
    <source>
        <dbReference type="Proteomes" id="UP000036923"/>
    </source>
</evidence>
<comment type="caution">
    <text evidence="1">The sequence shown here is derived from an EMBL/GenBank/DDBJ whole genome shotgun (WGS) entry which is preliminary data.</text>
</comment>
<reference evidence="2" key="1">
    <citation type="submission" date="2015-07" db="EMBL/GenBank/DDBJ databases">
        <title>Near-Complete Genome Sequence of the Cellulolytic Bacterium Bacteroides (Pseudobacteroides) cellulosolvens ATCC 35603.</title>
        <authorList>
            <person name="Dassa B."/>
            <person name="Utturkar S.M."/>
            <person name="Klingeman D.M."/>
            <person name="Hurt R.A."/>
            <person name="Keller M."/>
            <person name="Xu J."/>
            <person name="Reddy Y.H.K."/>
            <person name="Borovok I."/>
            <person name="Grinberg I.R."/>
            <person name="Lamed R."/>
            <person name="Zhivin O."/>
            <person name="Bayer E.A."/>
            <person name="Brown S.D."/>
        </authorList>
    </citation>
    <scope>NUCLEOTIDE SEQUENCE [LARGE SCALE GENOMIC DNA]</scope>
    <source>
        <strain evidence="2">DSM 2933</strain>
    </source>
</reference>
<evidence type="ECO:0000313" key="1">
    <source>
        <dbReference type="EMBL" id="KNY25611.1"/>
    </source>
</evidence>
<name>A0A0L6JIC5_9FIRM</name>
<gene>
    <name evidence="1" type="ORF">Bccel_0871</name>
</gene>
<organism evidence="1 2">
    <name type="scientific">Pseudobacteroides cellulosolvens ATCC 35603 = DSM 2933</name>
    <dbReference type="NCBI Taxonomy" id="398512"/>
    <lineage>
        <taxon>Bacteria</taxon>
        <taxon>Bacillati</taxon>
        <taxon>Bacillota</taxon>
        <taxon>Clostridia</taxon>
        <taxon>Eubacteriales</taxon>
        <taxon>Oscillospiraceae</taxon>
        <taxon>Pseudobacteroides</taxon>
    </lineage>
</organism>
<keyword evidence="2" id="KW-1185">Reference proteome</keyword>
<dbReference type="STRING" id="398512.Bccel_0871"/>
<protein>
    <submittedName>
        <fullName evidence="1">Insecticidal toxin complex/plasmid viulence protein</fullName>
    </submittedName>
</protein>
<dbReference type="PATRIC" id="fig|398512.5.peg.906"/>
<sequence length="751" mass="86319">MEDRTNYENKNNFEFFHRLDECCKKKQDPISFLKQDEQINSRRDIAQKFTKSAFIEKVKDIVPAQSDEDKKAYALSLHRELFRLEPTSMIINMIKDPKVPMLNDAIGANVAAVLSKQPDFNIKTTSIYEVIKNKEALKEIAPENHESVINQLKTLQRITAVSPDTDALQVLYNANLHSAMQISSIPKTQFVSAMSKSGLDVETITKIHSNAQKLRVRNEQTIMALRDAYKGTGVAMIDKSLKNNNTDFSIMEEVESKHGLSWDLLFGDADFCQCDECNSVYSAAAYFVELLQYLRNNNLDPDPNNPIPIKSNPKDIKNTPLEKLFKRRPDLGCLELTCENTNTLLPYIDLVNEVMENHVAFKHLKSFNVEDETSSELLAEPQHTEYQAYCILKKQVYPFTLPYHQPIDAQRIYLKHLDTSRYELLKTFRKNNSSSDAELTRLKDEALTRASDAEFLGLTMEEYVILTKECFESKGLMDKLKDKIHTDDEYQQLIGVKPVCKYYGYDDDSTMLGEKGLTLIKKEFLRRTGIEYVNLVDLLKTEYINPCMPKGKSKTIMESLHFSYRFLQNYARIHGIDKMAEDLVTAEKLAEIAPLLKERVDLLNQKESLSCPSSNRNEIEICDKDIVHWVKCNFEKVGRIIVVESGKACINGKIFYVNREYAVVEDCRIFIIYDDGKKEIGRIDKETGEVFLNDSDGPIDESSLKDFSFISDKGEKSSFFLKVVRCISPFHSKRRAAILIQHYCSIWMVRL</sequence>
<proteinExistence type="predicted"/>
<dbReference type="Proteomes" id="UP000036923">
    <property type="component" value="Unassembled WGS sequence"/>
</dbReference>
<dbReference type="EMBL" id="LGTC01000001">
    <property type="protein sequence ID" value="KNY25611.1"/>
    <property type="molecule type" value="Genomic_DNA"/>
</dbReference>